<keyword evidence="2" id="KW-1185">Reference proteome</keyword>
<gene>
    <name evidence="1" type="ORF">FHU36_001770</name>
</gene>
<dbReference type="EMBL" id="JACHJB010000001">
    <property type="protein sequence ID" value="MBB6345261.1"/>
    <property type="molecule type" value="Genomic_DNA"/>
</dbReference>
<dbReference type="Proteomes" id="UP000583800">
    <property type="component" value="Unassembled WGS sequence"/>
</dbReference>
<name>A0A7X0EY24_9ACTN</name>
<sequence length="32" mass="3360">MAIPVYLAVILLVGVAAHRRVSGSLDFLFSGS</sequence>
<evidence type="ECO:0000313" key="2">
    <source>
        <dbReference type="Proteomes" id="UP000583800"/>
    </source>
</evidence>
<evidence type="ECO:0000313" key="1">
    <source>
        <dbReference type="EMBL" id="MBB6345261.1"/>
    </source>
</evidence>
<reference evidence="1 2" key="1">
    <citation type="submission" date="2020-08" db="EMBL/GenBank/DDBJ databases">
        <title>Sequencing the genomes of 1000 actinobacteria strains.</title>
        <authorList>
            <person name="Klenk H.-P."/>
        </authorList>
    </citation>
    <scope>NUCLEOTIDE SEQUENCE [LARGE SCALE GENOMIC DNA]</scope>
    <source>
        <strain evidence="1 2">DSM 45913</strain>
    </source>
</reference>
<accession>A0A7X0EY24</accession>
<comment type="caution">
    <text evidence="1">The sequence shown here is derived from an EMBL/GenBank/DDBJ whole genome shotgun (WGS) entry which is preliminary data.</text>
</comment>
<proteinExistence type="predicted"/>
<organism evidence="1 2">
    <name type="scientific">Nonomuraea muscovyensis</name>
    <dbReference type="NCBI Taxonomy" id="1124761"/>
    <lineage>
        <taxon>Bacteria</taxon>
        <taxon>Bacillati</taxon>
        <taxon>Actinomycetota</taxon>
        <taxon>Actinomycetes</taxon>
        <taxon>Streptosporangiales</taxon>
        <taxon>Streptosporangiaceae</taxon>
        <taxon>Nonomuraea</taxon>
    </lineage>
</organism>
<protein>
    <submittedName>
        <fullName evidence="1">Uncharacterized protein</fullName>
    </submittedName>
</protein>
<dbReference type="AlphaFoldDB" id="A0A7X0EY24"/>